<dbReference type="Proteomes" id="UP001501469">
    <property type="component" value="Unassembled WGS sequence"/>
</dbReference>
<comment type="caution">
    <text evidence="3">The sequence shown here is derived from an EMBL/GenBank/DDBJ whole genome shotgun (WGS) entry which is preliminary data.</text>
</comment>
<organism evidence="3 4">
    <name type="scientific">Hymenobacter glaciei</name>
    <dbReference type="NCBI Taxonomy" id="877209"/>
    <lineage>
        <taxon>Bacteria</taxon>
        <taxon>Pseudomonadati</taxon>
        <taxon>Bacteroidota</taxon>
        <taxon>Cytophagia</taxon>
        <taxon>Cytophagales</taxon>
        <taxon>Hymenobacteraceae</taxon>
        <taxon>Hymenobacter</taxon>
    </lineage>
</organism>
<dbReference type="EMBL" id="BAABDK010000027">
    <property type="protein sequence ID" value="GAA4045951.1"/>
    <property type="molecule type" value="Genomic_DNA"/>
</dbReference>
<protein>
    <recommendedName>
        <fullName evidence="2">Novel STAND NTPase 5 domain-containing protein</fullName>
    </recommendedName>
</protein>
<feature type="domain" description="Novel STAND NTPase 5" evidence="2">
    <location>
        <begin position="275"/>
        <end position="412"/>
    </location>
</feature>
<dbReference type="Pfam" id="PF25199">
    <property type="entry name" value="nSTAND_NTPase5"/>
    <property type="match status" value="1"/>
</dbReference>
<keyword evidence="4" id="KW-1185">Reference proteome</keyword>
<evidence type="ECO:0000259" key="2">
    <source>
        <dbReference type="Pfam" id="PF25199"/>
    </source>
</evidence>
<feature type="coiled-coil region" evidence="1">
    <location>
        <begin position="477"/>
        <end position="504"/>
    </location>
</feature>
<evidence type="ECO:0000313" key="3">
    <source>
        <dbReference type="EMBL" id="GAA4045951.1"/>
    </source>
</evidence>
<accession>A0ABP7ULE4</accession>
<dbReference type="InterPro" id="IPR057574">
    <property type="entry name" value="nSTAND_NTPase5_dom"/>
</dbReference>
<name>A0ABP7ULE4_9BACT</name>
<dbReference type="SUPFAM" id="SSF52540">
    <property type="entry name" value="P-loop containing nucleoside triphosphate hydrolases"/>
    <property type="match status" value="1"/>
</dbReference>
<gene>
    <name evidence="3" type="ORF">GCM10022409_35030</name>
</gene>
<keyword evidence="1" id="KW-0175">Coiled coil</keyword>
<reference evidence="4" key="1">
    <citation type="journal article" date="2019" name="Int. J. Syst. Evol. Microbiol.">
        <title>The Global Catalogue of Microorganisms (GCM) 10K type strain sequencing project: providing services to taxonomists for standard genome sequencing and annotation.</title>
        <authorList>
            <consortium name="The Broad Institute Genomics Platform"/>
            <consortium name="The Broad Institute Genome Sequencing Center for Infectious Disease"/>
            <person name="Wu L."/>
            <person name="Ma J."/>
        </authorList>
    </citation>
    <scope>NUCLEOTIDE SEQUENCE [LARGE SCALE GENOMIC DNA]</scope>
    <source>
        <strain evidence="4">JCM 17225</strain>
    </source>
</reference>
<evidence type="ECO:0000313" key="4">
    <source>
        <dbReference type="Proteomes" id="UP001501469"/>
    </source>
</evidence>
<sequence>MKNSRRRTNQPITPKGVDIFLVPPSELDEYIQDITVRRTGGVINLRGMKYQLLYACYKMLSELTPGSEAIIQLEGLEDLDVHNTIVVGQAEYIQLKTSVNAMNAGSFWDLGILQNFLEVYRGSPDATFRLVYNMPIASGNLQQLVQHKLSKEALTHWTVKLKGVYDSLDISTIQRFLQQITFEYITEAEAQEKCLRALLSNFDIHAASEEQFLKAVFYHAFEWSRERAIISYKQLASVVQAVKDNYSKAPINEAIRHNWLERVVYEEESDANTDGYFDGQSARPRHIAQKLPVRRLGWESRIEAELDTAAVVAIRASSGQGKSTLAWQVGYNLQKRGRSIYQLRLCNSQETINAVLDYLQAWVKVGELPVVIVDDLTNQVARWSDLVERAAELPIKFLVTSREEDWYRYGADPATVPVQTVVTTLSSQEAENIFQELKSRGKLNENVTLWQPAWEAVADKGLLIEYVYLLTQGQMLGDRLEMQVKELNREQRNAAAKLEILRLVALADCLNLQIDTSRLLRHVQNTVRFDSDRGEVLKQLEREYFLRFGKQCVEGLHPVRSRHLVDLLHETVPLVESMHSVFGLIAAEDTFAFFLAAPEMLGAEDKPEFYAQVASDLTGRSFQEMTNALDGLLRGAALKYWQDNRNVFDSVFETGAIELFVYQTLPFTRLDTLEQISGMESESLNSVQYLLDWKHKLTPLSLVESDLVLLTTLLHGKLSIQSVFPHYQGIGSLSEWIHRMGLVLPNLVSWDEEYILQELRMKTLAEVEELFRFLWLSDAPRCQAFVKQYKNELLSLLKVRTNTPTIYEEGDELYLEYLLDSEQVDKANSFSVSRLETVSTFLSDYSLYHTKAKMFSFLPEHIHNNVLQNAEKRLSHNTLRSPNELRINQIWSNTILDIYRAGSIYEWQEYLYRLREAAVEFAKRSVRFLETRLEQSDSRNKSASKAVVEQSELLEKLRQNQPKLNNGNDYEAQERLINDWLFSLRNFVGQFGGVITPKTDNSRNLATINLTATV</sequence>
<proteinExistence type="predicted"/>
<dbReference type="RefSeq" id="WP_345057073.1">
    <property type="nucleotide sequence ID" value="NZ_BAABDK010000027.1"/>
</dbReference>
<dbReference type="InterPro" id="IPR027417">
    <property type="entry name" value="P-loop_NTPase"/>
</dbReference>
<evidence type="ECO:0000256" key="1">
    <source>
        <dbReference type="SAM" id="Coils"/>
    </source>
</evidence>